<organism evidence="3 4">
    <name type="scientific">Rhamnusium bicolor</name>
    <dbReference type="NCBI Taxonomy" id="1586634"/>
    <lineage>
        <taxon>Eukaryota</taxon>
        <taxon>Metazoa</taxon>
        <taxon>Ecdysozoa</taxon>
        <taxon>Arthropoda</taxon>
        <taxon>Hexapoda</taxon>
        <taxon>Insecta</taxon>
        <taxon>Pterygota</taxon>
        <taxon>Neoptera</taxon>
        <taxon>Endopterygota</taxon>
        <taxon>Coleoptera</taxon>
        <taxon>Polyphaga</taxon>
        <taxon>Cucujiformia</taxon>
        <taxon>Chrysomeloidea</taxon>
        <taxon>Cerambycidae</taxon>
        <taxon>Lepturinae</taxon>
        <taxon>Rhagiini</taxon>
        <taxon>Rhamnusium</taxon>
    </lineage>
</organism>
<dbReference type="InterPro" id="IPR001926">
    <property type="entry name" value="TrpB-like_PALP"/>
</dbReference>
<dbReference type="PANTHER" id="PTHR10314">
    <property type="entry name" value="CYSTATHIONINE BETA-SYNTHASE"/>
    <property type="match status" value="1"/>
</dbReference>
<evidence type="ECO:0000256" key="1">
    <source>
        <dbReference type="PROSITE-ProRule" id="PRU00703"/>
    </source>
</evidence>
<name>A0AAV8XRZ9_9CUCU</name>
<dbReference type="SMART" id="SM00116">
    <property type="entry name" value="CBS"/>
    <property type="match status" value="1"/>
</dbReference>
<dbReference type="Pfam" id="PF00571">
    <property type="entry name" value="CBS"/>
    <property type="match status" value="1"/>
</dbReference>
<dbReference type="InterPro" id="IPR046342">
    <property type="entry name" value="CBS_dom_sf"/>
</dbReference>
<dbReference type="FunFam" id="3.40.50.1100:FF:000010">
    <property type="entry name" value="Cystathionine beta-synthase"/>
    <property type="match status" value="1"/>
</dbReference>
<dbReference type="AlphaFoldDB" id="A0AAV8XRZ9"/>
<protein>
    <recommendedName>
        <fullName evidence="2">CBS domain-containing protein</fullName>
    </recommendedName>
</protein>
<sequence length="297" mass="32997">MRDTSVIGSGTGGTVSGIGRKFKEISPNTTIVGVDPIGSVMALPENLNKTDITFYEVEGIGYDFIPTVLDRSVIDEWIKTDDEDSLRMARRLIREEGYLIGMSSGAAMVAALKAAKDLKEGQNVVVILPDSIRNYITKFITDQWMEARSFKPCVNTNNYWWWDNNVSTLDMGKLQTTTPTTKCERVLHIMKKFGVDQIPVVDSNGGIIGMVTLQNIMSKLISENIQSSENVEKIMTRIYPKLYKSANLGLASRVLEKEPYVVILEKEGTGTSQVEKPIGILSAIDVLQYISKEQTES</sequence>
<dbReference type="SUPFAM" id="SSF53686">
    <property type="entry name" value="Tryptophan synthase beta subunit-like PLP-dependent enzymes"/>
    <property type="match status" value="1"/>
</dbReference>
<keyword evidence="4" id="KW-1185">Reference proteome</keyword>
<reference evidence="3" key="1">
    <citation type="journal article" date="2023" name="Insect Mol. Biol.">
        <title>Genome sequencing provides insights into the evolution of gene families encoding plant cell wall-degrading enzymes in longhorned beetles.</title>
        <authorList>
            <person name="Shin N.R."/>
            <person name="Okamura Y."/>
            <person name="Kirsch R."/>
            <person name="Pauchet Y."/>
        </authorList>
    </citation>
    <scope>NUCLEOTIDE SEQUENCE</scope>
    <source>
        <strain evidence="3">RBIC_L_NR</strain>
    </source>
</reference>
<evidence type="ECO:0000313" key="3">
    <source>
        <dbReference type="EMBL" id="KAJ8941828.1"/>
    </source>
</evidence>
<dbReference type="InterPro" id="IPR036052">
    <property type="entry name" value="TrpB-like_PALP_sf"/>
</dbReference>
<proteinExistence type="predicted"/>
<dbReference type="Proteomes" id="UP001162156">
    <property type="component" value="Unassembled WGS sequence"/>
</dbReference>
<dbReference type="Gene3D" id="3.40.50.1100">
    <property type="match status" value="1"/>
</dbReference>
<dbReference type="Pfam" id="PF00291">
    <property type="entry name" value="PALP"/>
    <property type="match status" value="1"/>
</dbReference>
<feature type="domain" description="CBS" evidence="2">
    <location>
        <begin position="166"/>
        <end position="227"/>
    </location>
</feature>
<dbReference type="InterPro" id="IPR050214">
    <property type="entry name" value="Cys_Synth/Cystath_Beta-Synth"/>
</dbReference>
<dbReference type="PROSITE" id="PS51371">
    <property type="entry name" value="CBS"/>
    <property type="match status" value="1"/>
</dbReference>
<dbReference type="InterPro" id="IPR000644">
    <property type="entry name" value="CBS_dom"/>
</dbReference>
<gene>
    <name evidence="3" type="ORF">NQ314_010270</name>
</gene>
<evidence type="ECO:0000313" key="4">
    <source>
        <dbReference type="Proteomes" id="UP001162156"/>
    </source>
</evidence>
<dbReference type="Gene3D" id="3.10.580.10">
    <property type="entry name" value="CBS-domain"/>
    <property type="match status" value="1"/>
</dbReference>
<keyword evidence="1" id="KW-0129">CBS domain</keyword>
<dbReference type="EMBL" id="JANEYF010002821">
    <property type="protein sequence ID" value="KAJ8941828.1"/>
    <property type="molecule type" value="Genomic_DNA"/>
</dbReference>
<comment type="caution">
    <text evidence="3">The sequence shown here is derived from an EMBL/GenBank/DDBJ whole genome shotgun (WGS) entry which is preliminary data.</text>
</comment>
<dbReference type="SUPFAM" id="SSF54631">
    <property type="entry name" value="CBS-domain pair"/>
    <property type="match status" value="1"/>
</dbReference>
<accession>A0AAV8XRZ9</accession>
<dbReference type="GO" id="GO:0019344">
    <property type="term" value="P:cysteine biosynthetic process"/>
    <property type="evidence" value="ECO:0007669"/>
    <property type="project" value="UniProtKB-ARBA"/>
</dbReference>
<evidence type="ECO:0000259" key="2">
    <source>
        <dbReference type="PROSITE" id="PS51371"/>
    </source>
</evidence>